<comment type="cofactor">
    <cofactor evidence="2">
        <name>Mg(2+)</name>
        <dbReference type="ChEBI" id="CHEBI:18420"/>
    </cofactor>
</comment>
<dbReference type="InterPro" id="IPR003100">
    <property type="entry name" value="PAZ_dom"/>
</dbReference>
<dbReference type="Gene3D" id="1.10.1520.10">
    <property type="entry name" value="Ribonuclease III domain"/>
    <property type="match status" value="2"/>
</dbReference>
<dbReference type="PROSITE" id="PS50137">
    <property type="entry name" value="DS_RBD"/>
    <property type="match status" value="1"/>
</dbReference>
<dbReference type="InParanoid" id="A0A7M7KGU5"/>
<dbReference type="GO" id="GO:0003723">
    <property type="term" value="F:RNA binding"/>
    <property type="evidence" value="ECO:0007669"/>
    <property type="project" value="UniProtKB-UniRule"/>
</dbReference>
<evidence type="ECO:0000256" key="3">
    <source>
        <dbReference type="ARBA" id="ARBA00022722"/>
    </source>
</evidence>
<evidence type="ECO:0000256" key="17">
    <source>
        <dbReference type="SAM" id="MobiDB-lite"/>
    </source>
</evidence>
<dbReference type="Proteomes" id="UP000594260">
    <property type="component" value="Unplaced"/>
</dbReference>
<keyword evidence="11" id="KW-0460">Magnesium</keyword>
<dbReference type="Gene3D" id="2.170.260.10">
    <property type="entry name" value="paz domain"/>
    <property type="match status" value="1"/>
</dbReference>
<dbReference type="SUPFAM" id="SSF69065">
    <property type="entry name" value="RNase III domain-like"/>
    <property type="match status" value="2"/>
</dbReference>
<evidence type="ECO:0000259" key="22">
    <source>
        <dbReference type="PROSITE" id="PS51327"/>
    </source>
</evidence>
<dbReference type="InterPro" id="IPR014720">
    <property type="entry name" value="dsRBD_dom"/>
</dbReference>
<dbReference type="GO" id="GO:0005737">
    <property type="term" value="C:cytoplasm"/>
    <property type="evidence" value="ECO:0007669"/>
    <property type="project" value="TreeGrafter"/>
</dbReference>
<feature type="region of interest" description="Disordered" evidence="17">
    <location>
        <begin position="1351"/>
        <end position="1371"/>
    </location>
</feature>
<dbReference type="GO" id="GO:0004386">
    <property type="term" value="F:helicase activity"/>
    <property type="evidence" value="ECO:0007669"/>
    <property type="project" value="UniProtKB-KW"/>
</dbReference>
<evidence type="ECO:0000256" key="1">
    <source>
        <dbReference type="ARBA" id="ARBA00001936"/>
    </source>
</evidence>
<dbReference type="GO" id="GO:0006309">
    <property type="term" value="P:apoptotic DNA fragmentation"/>
    <property type="evidence" value="ECO:0007669"/>
    <property type="project" value="TreeGrafter"/>
</dbReference>
<dbReference type="RefSeq" id="XP_022665643.1">
    <property type="nucleotide sequence ID" value="XM_022809908.1"/>
</dbReference>
<keyword evidence="6" id="KW-0547">Nucleotide-binding</keyword>
<keyword evidence="13" id="KW-0943">RNA-mediated gene silencing</keyword>
<dbReference type="FunFam" id="1.10.1520.10:FF:000005">
    <property type="entry name" value="Putative endoribonuclease dicer"/>
    <property type="match status" value="1"/>
</dbReference>
<dbReference type="GO" id="GO:0070578">
    <property type="term" value="C:RISC-loading complex"/>
    <property type="evidence" value="ECO:0007669"/>
    <property type="project" value="TreeGrafter"/>
</dbReference>
<dbReference type="PANTHER" id="PTHR14950">
    <property type="entry name" value="DICER-RELATED"/>
    <property type="match status" value="1"/>
</dbReference>
<dbReference type="GeneID" id="111252299"/>
<dbReference type="GO" id="GO:0005524">
    <property type="term" value="F:ATP binding"/>
    <property type="evidence" value="ECO:0007669"/>
    <property type="project" value="UniProtKB-KW"/>
</dbReference>
<evidence type="ECO:0000259" key="21">
    <source>
        <dbReference type="PROSITE" id="PS50821"/>
    </source>
</evidence>
<keyword evidence="18" id="KW-0812">Transmembrane</keyword>
<evidence type="ECO:0000259" key="19">
    <source>
        <dbReference type="PROSITE" id="PS50137"/>
    </source>
</evidence>
<keyword evidence="3" id="KW-0540">Nuclease</keyword>
<dbReference type="GO" id="GO:0005634">
    <property type="term" value="C:nucleus"/>
    <property type="evidence" value="ECO:0007669"/>
    <property type="project" value="TreeGrafter"/>
</dbReference>
<keyword evidence="8" id="KW-0378">Hydrolase</keyword>
<dbReference type="SUPFAM" id="SSF52540">
    <property type="entry name" value="P-loop containing nucleoside triphosphate hydrolases"/>
    <property type="match status" value="1"/>
</dbReference>
<evidence type="ECO:0000256" key="6">
    <source>
        <dbReference type="ARBA" id="ARBA00022741"/>
    </source>
</evidence>
<dbReference type="PROSITE" id="PS51327">
    <property type="entry name" value="DICER_DSRBF"/>
    <property type="match status" value="1"/>
</dbReference>
<dbReference type="GO" id="GO:0046872">
    <property type="term" value="F:metal ion binding"/>
    <property type="evidence" value="ECO:0007669"/>
    <property type="project" value="UniProtKB-KW"/>
</dbReference>
<dbReference type="InterPro" id="IPR000999">
    <property type="entry name" value="RNase_III_dom"/>
</dbReference>
<evidence type="ECO:0000313" key="24">
    <source>
        <dbReference type="Proteomes" id="UP000594260"/>
    </source>
</evidence>
<feature type="domain" description="PAZ" evidence="21">
    <location>
        <begin position="981"/>
        <end position="1130"/>
    </location>
</feature>
<dbReference type="Pfam" id="PF20932">
    <property type="entry name" value="Dicer_dsRBD"/>
    <property type="match status" value="1"/>
</dbReference>
<evidence type="ECO:0000256" key="18">
    <source>
        <dbReference type="SAM" id="Phobius"/>
    </source>
</evidence>
<dbReference type="EnsemblMetazoa" id="XM_022809908">
    <property type="protein sequence ID" value="XP_022665643"/>
    <property type="gene ID" value="LOC111252299"/>
</dbReference>
<accession>A0A7M7KGU5</accession>
<dbReference type="InterPro" id="IPR038248">
    <property type="entry name" value="Dicer_dimer_sf"/>
</dbReference>
<dbReference type="PANTHER" id="PTHR14950:SF37">
    <property type="entry name" value="ENDORIBONUCLEASE DICER"/>
    <property type="match status" value="1"/>
</dbReference>
<evidence type="ECO:0000256" key="10">
    <source>
        <dbReference type="ARBA" id="ARBA00022840"/>
    </source>
</evidence>
<evidence type="ECO:0000256" key="9">
    <source>
        <dbReference type="ARBA" id="ARBA00022806"/>
    </source>
</evidence>
<evidence type="ECO:0000313" key="23">
    <source>
        <dbReference type="EnsemblMetazoa" id="XP_022665643"/>
    </source>
</evidence>
<feature type="domain" description="RNase III" evidence="20">
    <location>
        <begin position="1501"/>
        <end position="1663"/>
    </location>
</feature>
<evidence type="ECO:0000256" key="12">
    <source>
        <dbReference type="ARBA" id="ARBA00022884"/>
    </source>
</evidence>
<dbReference type="GO" id="GO:0006364">
    <property type="term" value="P:rRNA processing"/>
    <property type="evidence" value="ECO:0007669"/>
    <property type="project" value="InterPro"/>
</dbReference>
<dbReference type="InterPro" id="IPR048512">
    <property type="entry name" value="Dicer_platform"/>
</dbReference>
<proteinExistence type="inferred from homology"/>
<dbReference type="SUPFAM" id="SSF54768">
    <property type="entry name" value="dsRNA-binding domain-like"/>
    <property type="match status" value="1"/>
</dbReference>
<keyword evidence="18" id="KW-1133">Transmembrane helix</keyword>
<dbReference type="Pfam" id="PF20931">
    <property type="entry name" value="Dicer_platform"/>
    <property type="match status" value="1"/>
</dbReference>
<dbReference type="Pfam" id="PF02170">
    <property type="entry name" value="PAZ"/>
    <property type="match status" value="1"/>
</dbReference>
<keyword evidence="12 16" id="KW-0694">RNA-binding</keyword>
<dbReference type="PROSITE" id="PS50142">
    <property type="entry name" value="RNASE_3_2"/>
    <property type="match status" value="2"/>
</dbReference>
<evidence type="ECO:0000256" key="5">
    <source>
        <dbReference type="ARBA" id="ARBA00022737"/>
    </source>
</evidence>
<dbReference type="OrthoDB" id="2392202at2759"/>
<dbReference type="PROSITE" id="PS00517">
    <property type="entry name" value="RNASE_3_1"/>
    <property type="match status" value="1"/>
</dbReference>
<evidence type="ECO:0000259" key="20">
    <source>
        <dbReference type="PROSITE" id="PS50142"/>
    </source>
</evidence>
<evidence type="ECO:0000256" key="16">
    <source>
        <dbReference type="PROSITE-ProRule" id="PRU00657"/>
    </source>
</evidence>
<evidence type="ECO:0000256" key="4">
    <source>
        <dbReference type="ARBA" id="ARBA00022723"/>
    </source>
</evidence>
<dbReference type="SMART" id="SM00358">
    <property type="entry name" value="DSRM"/>
    <property type="match status" value="1"/>
</dbReference>
<organism evidence="23 24">
    <name type="scientific">Varroa destructor</name>
    <name type="common">Honeybee mite</name>
    <dbReference type="NCBI Taxonomy" id="109461"/>
    <lineage>
        <taxon>Eukaryota</taxon>
        <taxon>Metazoa</taxon>
        <taxon>Ecdysozoa</taxon>
        <taxon>Arthropoda</taxon>
        <taxon>Chelicerata</taxon>
        <taxon>Arachnida</taxon>
        <taxon>Acari</taxon>
        <taxon>Parasitiformes</taxon>
        <taxon>Mesostigmata</taxon>
        <taxon>Gamasina</taxon>
        <taxon>Dermanyssoidea</taxon>
        <taxon>Varroidae</taxon>
        <taxon>Varroa</taxon>
    </lineage>
</organism>
<dbReference type="PROSITE" id="PS50821">
    <property type="entry name" value="PAZ"/>
    <property type="match status" value="1"/>
</dbReference>
<evidence type="ECO:0000256" key="7">
    <source>
        <dbReference type="ARBA" id="ARBA00022759"/>
    </source>
</evidence>
<dbReference type="Gene3D" id="3.40.50.300">
    <property type="entry name" value="P-loop containing nucleotide triphosphate hydrolases"/>
    <property type="match status" value="1"/>
</dbReference>
<dbReference type="Gene3D" id="3.30.160.20">
    <property type="match status" value="1"/>
</dbReference>
<dbReference type="FunFam" id="2.170.260.10:FF:000002">
    <property type="entry name" value="Putative Endoribonuclease Dicer"/>
    <property type="match status" value="1"/>
</dbReference>
<keyword evidence="18" id="KW-0472">Membrane</keyword>
<dbReference type="CDD" id="cd00593">
    <property type="entry name" value="RIBOc"/>
    <property type="match status" value="2"/>
</dbReference>
<dbReference type="FunFam" id="1.10.1520.10:FF:000023">
    <property type="entry name" value="Endoribonuclease dcr-1"/>
    <property type="match status" value="1"/>
</dbReference>
<evidence type="ECO:0000256" key="15">
    <source>
        <dbReference type="ARBA" id="ARBA00035116"/>
    </source>
</evidence>
<sequence length="2004" mass="226974">MHGNIWIKTETLLLVYTFVITRFGRTKYKTRKQQGVYVLPPSLDGKIYSIGVCYCCFCGQKDPCLLPRGQVLLFALKEQSLYRRRQSELLIVKCEKYRGTKKQATKGNIMPRAPKGGGTSPAWRRPGVAQLRARQNVLLENAQKKYFTPLDFQVELVSEARNTSAGNRVIFVSGQDKAYLIVNLLKELAYQIRPISCTSKKVLIVCKNSEELGTTRLWIEDYTDLPCCFLEKEKDVNTMTTSLQSCGVILTLAAAICYLPAFVQILTVVLDKCDVLLQDDTAEDPTTKQTRFPVQNLDPMKTLVDFVTDRRLHVVGLTSALSGVGSADTARARIQRLEKTWQATATVCNELTVLSKYGPKPIEKVLEYGIYYESHPEYDLALKLIEDSLDFLELFMKAKGNHSEVIQEAMRYPMELAYIFITLGPWCAAEAAQEFLVEVSRSIDNIEWLQDIQISMTTLQIVHTFLQQLHALCRNLVTKTKFDPLNPGARHPDKLVTFLEAVGLYTEPKMLPTQPSEDREGKKTRPHYVPWHEDPTALCGLVIVRHRITALVVNKWLQAIAKTMPKLAFVKSNFIIGQTTLDGDDPKLVAAGLTRQEEVLQKFRFREYNLLITTTATEDTLELPHCNLVVRFDPPESYKSYIVCKAKAKASSKCARYFIMLSQYETAKFTHLFSDYRKMEQLMLERSHRDDITIEGDEGASPADKERFYQPSKKGECLMATLSNAIPIVNRYCARLPSDSLTKLAPIFSISQLDGNRFQCTLRLPVNCPLKELIVGEAMSSPVLAKQAVALKAVEMLHKAKDIDDHLAPLGKDSLKAQLEDQVAPLNEIVPQGAPRPGTTKRRQYYYKEVADTFKGDVTTNRFYLYKMSMKLVCAIPDEQNARAREIYDPAETPRGFGLVSSTRLPALCPFPIYTRSGEVLVEIEEICDTVKTSNEQRKMAEFFHLYVFRDVLRLEKFPMKFDLKNAECGFLVVPITGQSVEWDFVKEIYLQRDFKPQKIEEELRKKFVFNRELFADAVVMPWYRNIDKPQFFYVAQICDDLSPMSGFPDSTIATFDEYYRYKYNINVCNKTQPLLDVDHTSARLNLLTPRYVNRKGITLPASSEETRKAKRENLQQKQILIPELCLVHPFPASLWKKVVCLPCILYRMNYLLLSNEIRLRIVREVNIGTAELPAGFKWEALNFGWTLSEVLEDAANKEIAAAAQKPAREPVSEEKIAEIRKPFIGGLRKEGVELTPAGELVIDTFDPSKVNIPNDEELLEAELRDVEFTRPNFDWKPIPGVDETRVRVGSPSQFETEQEWHMDYETEFVSIDGLPGLGYISAPGMFNINGLSEALVRQRDEDIYDSADEESLLEDMQNPDDVPLPDKQGGGKEDVEYNSLWLSPCSNLQQTKPLEGMHTDAADVCEDLLGLQIQVCKGGKMGINFSTLPLIKRALNYMEAPSEFDINDDSNGLIEDHYVSNEVVFGELLQGRDEMEEAPSELRPIHFDEDVETVGPSPAIILQALTMSNANDGVNLERLETVGDSFLKYAVTNYMYCAYPGVHEGKLSFLRSKQISNVNLYRLGRDKGFAGRMVATKFDPSDNWLPPGFCIPEGLEKAVLDAGMPNNHCNLGQFKEGANADGNGVTTDEFVPYSLLTHHSIPDKSIADCVEALIGAYLVSCGRRRTLEFMTWMGLRVLPVSKTPNSNESGNEANRAQNGPGNTLEHTLPTMRPCDEIRSQFAEVPSPLPSSYDERLLDRLLNGHQSFEEKIGYRFRNKGFLLQAFTHASYHYNTLTDCYQRLEFLGDAVLDYLITRYLYEDPCAQHSPGALTDLRSALVNNTFFAALAVKYEFHKYFLNLSPRLFNLIHRFVNTKKHLSGAQYFEKYYLGEDECEEAEEIEVPKALGDIFESVAGAIYLDSGLSLDAVWNVYLKMMAPEIAYFSKHVPKSPIRELLEREPQTAKFERAELTLNGKIRVRVEVFGRGSFIGIGRNKRIAKCTAAKRALRVLKGPDEGSSYTKNI</sequence>
<dbReference type="CDD" id="cd10843">
    <property type="entry name" value="DSRM_DICER"/>
    <property type="match status" value="1"/>
</dbReference>
<dbReference type="InterPro" id="IPR044441">
    <property type="entry name" value="DICER_DSRM"/>
</dbReference>
<evidence type="ECO:0000256" key="11">
    <source>
        <dbReference type="ARBA" id="ARBA00022842"/>
    </source>
</evidence>
<feature type="domain" description="Dicer dsRNA-binding fold" evidence="22">
    <location>
        <begin position="725"/>
        <end position="817"/>
    </location>
</feature>
<keyword evidence="14" id="KW-0464">Manganese</keyword>
<dbReference type="InterPro" id="IPR036389">
    <property type="entry name" value="RNase_III_sf"/>
</dbReference>
<evidence type="ECO:0000256" key="13">
    <source>
        <dbReference type="ARBA" id="ARBA00023158"/>
    </source>
</evidence>
<dbReference type="KEGG" id="vde:111252299"/>
<dbReference type="GO" id="GO:0004525">
    <property type="term" value="F:ribonuclease III activity"/>
    <property type="evidence" value="ECO:0007669"/>
    <property type="project" value="InterPro"/>
</dbReference>
<keyword evidence="5" id="KW-0677">Repeat</keyword>
<dbReference type="InterPro" id="IPR001650">
    <property type="entry name" value="Helicase_C-like"/>
</dbReference>
<name>A0A7M7KGU5_VARDE</name>
<dbReference type="SUPFAM" id="SSF101690">
    <property type="entry name" value="PAZ domain"/>
    <property type="match status" value="1"/>
</dbReference>
<keyword evidence="10" id="KW-0067">ATP-binding</keyword>
<dbReference type="InterPro" id="IPR005034">
    <property type="entry name" value="Dicer_dimerisation"/>
</dbReference>
<feature type="transmembrane region" description="Helical" evidence="18">
    <location>
        <begin position="248"/>
        <end position="270"/>
    </location>
</feature>
<dbReference type="InterPro" id="IPR011907">
    <property type="entry name" value="RNase_III"/>
</dbReference>
<feature type="transmembrane region" description="Helical" evidence="18">
    <location>
        <begin position="6"/>
        <end position="24"/>
    </location>
</feature>
<dbReference type="OMA" id="MGPWCAW"/>
<dbReference type="GO" id="GO:0031054">
    <property type="term" value="P:pre-miRNA processing"/>
    <property type="evidence" value="ECO:0007669"/>
    <property type="project" value="InterPro"/>
</dbReference>
<keyword evidence="24" id="KW-1185">Reference proteome</keyword>
<dbReference type="Pfam" id="PF03368">
    <property type="entry name" value="Dicer_dimer"/>
    <property type="match status" value="1"/>
</dbReference>
<dbReference type="GO" id="GO:0030422">
    <property type="term" value="P:siRNA processing"/>
    <property type="evidence" value="ECO:0007669"/>
    <property type="project" value="InterPro"/>
</dbReference>
<dbReference type="Pfam" id="PF00636">
    <property type="entry name" value="Ribonuclease_3"/>
    <property type="match status" value="2"/>
</dbReference>
<feature type="region of interest" description="Disordered" evidence="17">
    <location>
        <begin position="1684"/>
        <end position="1706"/>
    </location>
</feature>
<protein>
    <submittedName>
        <fullName evidence="23">Uncharacterized protein</fullName>
    </submittedName>
</protein>
<dbReference type="SMART" id="SM00535">
    <property type="entry name" value="RIBOc"/>
    <property type="match status" value="2"/>
</dbReference>
<dbReference type="InterPro" id="IPR036085">
    <property type="entry name" value="PAZ_dom_sf"/>
</dbReference>
<evidence type="ECO:0000256" key="14">
    <source>
        <dbReference type="ARBA" id="ARBA00023211"/>
    </source>
</evidence>
<dbReference type="FunCoup" id="A0A7M7KGU5">
    <property type="interactions" value="756"/>
</dbReference>
<dbReference type="HAMAP" id="MF_00104">
    <property type="entry name" value="RNase_III"/>
    <property type="match status" value="1"/>
</dbReference>
<dbReference type="SMART" id="SM00949">
    <property type="entry name" value="PAZ"/>
    <property type="match status" value="1"/>
</dbReference>
<keyword evidence="7" id="KW-0255">Endonuclease</keyword>
<dbReference type="GO" id="GO:0004530">
    <property type="term" value="F:deoxyribonuclease I activity"/>
    <property type="evidence" value="ECO:0007669"/>
    <property type="project" value="TreeGrafter"/>
</dbReference>
<feature type="domain" description="DRBM" evidence="19">
    <location>
        <begin position="1928"/>
        <end position="1993"/>
    </location>
</feature>
<evidence type="ECO:0000256" key="8">
    <source>
        <dbReference type="ARBA" id="ARBA00022801"/>
    </source>
</evidence>
<evidence type="ECO:0000256" key="2">
    <source>
        <dbReference type="ARBA" id="ARBA00001946"/>
    </source>
</evidence>
<comment type="cofactor">
    <cofactor evidence="1">
        <name>Mn(2+)</name>
        <dbReference type="ChEBI" id="CHEBI:29035"/>
    </cofactor>
</comment>
<dbReference type="InterPro" id="IPR027417">
    <property type="entry name" value="P-loop_NTPase"/>
</dbReference>
<dbReference type="Pfam" id="PF00271">
    <property type="entry name" value="Helicase_C"/>
    <property type="match status" value="1"/>
</dbReference>
<keyword evidence="9" id="KW-0347">Helicase</keyword>
<reference evidence="23" key="1">
    <citation type="submission" date="2021-01" db="UniProtKB">
        <authorList>
            <consortium name="EnsemblMetazoa"/>
        </authorList>
    </citation>
    <scope>IDENTIFICATION</scope>
</reference>
<dbReference type="Gene3D" id="3.30.160.380">
    <property type="entry name" value="Dicer dimerisation domain"/>
    <property type="match status" value="1"/>
</dbReference>
<keyword evidence="4" id="KW-0479">Metal-binding</keyword>
<comment type="similarity">
    <text evidence="15">Belongs to the helicase family. Dicer subfamily.</text>
</comment>
<feature type="domain" description="RNase III" evidence="20">
    <location>
        <begin position="1745"/>
        <end position="1903"/>
    </location>
</feature>